<dbReference type="Gene3D" id="2.40.70.10">
    <property type="entry name" value="Acid Proteases"/>
    <property type="match status" value="1"/>
</dbReference>
<feature type="region of interest" description="Disordered" evidence="1">
    <location>
        <begin position="241"/>
        <end position="274"/>
    </location>
</feature>
<feature type="region of interest" description="Disordered" evidence="1">
    <location>
        <begin position="499"/>
        <end position="521"/>
    </location>
</feature>
<feature type="compositionally biased region" description="Basic and acidic residues" evidence="1">
    <location>
        <begin position="263"/>
        <end position="274"/>
    </location>
</feature>
<evidence type="ECO:0000256" key="1">
    <source>
        <dbReference type="SAM" id="MobiDB-lite"/>
    </source>
</evidence>
<organism evidence="2">
    <name type="scientific">Vitis vinifera</name>
    <name type="common">Grape</name>
    <dbReference type="NCBI Taxonomy" id="29760"/>
    <lineage>
        <taxon>Eukaryota</taxon>
        <taxon>Viridiplantae</taxon>
        <taxon>Streptophyta</taxon>
        <taxon>Embryophyta</taxon>
        <taxon>Tracheophyta</taxon>
        <taxon>Spermatophyta</taxon>
        <taxon>Magnoliopsida</taxon>
        <taxon>eudicotyledons</taxon>
        <taxon>Gunneridae</taxon>
        <taxon>Pentapetalae</taxon>
        <taxon>rosids</taxon>
        <taxon>Vitales</taxon>
        <taxon>Vitaceae</taxon>
        <taxon>Viteae</taxon>
        <taxon>Vitis</taxon>
    </lineage>
</organism>
<dbReference type="AlphaFoldDB" id="A5C4C9"/>
<evidence type="ECO:0000313" key="2">
    <source>
        <dbReference type="EMBL" id="CAN79666.1"/>
    </source>
</evidence>
<protein>
    <submittedName>
        <fullName evidence="2">Uncharacterized protein</fullName>
    </submittedName>
</protein>
<accession>A5C4C9</accession>
<dbReference type="PANTHER" id="PTHR33067:SF32">
    <property type="entry name" value="ASPARTIC PEPTIDASE DDI1-TYPE DOMAIN-CONTAINING PROTEIN"/>
    <property type="match status" value="1"/>
</dbReference>
<dbReference type="CDD" id="cd00303">
    <property type="entry name" value="retropepsin_like"/>
    <property type="match status" value="1"/>
</dbReference>
<name>A5C4C9_VITVI</name>
<dbReference type="PANTHER" id="PTHR33067">
    <property type="entry name" value="RNA-DIRECTED DNA POLYMERASE-RELATED"/>
    <property type="match status" value="1"/>
</dbReference>
<dbReference type="SUPFAM" id="SSF50630">
    <property type="entry name" value="Acid proteases"/>
    <property type="match status" value="1"/>
</dbReference>
<sequence>MEPIGDIMSPQLIVDLPTTNKGAAQGNLLLSGESDRGRQLEWLPSDKFEKLQFTLMLSAQLRSYKQLLNEAHLESLHTHLSPFVIQQIPRIHLAPFGYNPRVHKVINNLLGYARIKKLETIAREQELVDQEQRRTKGMLRQTKAQRPLAAETAKRGQTPLEYILYFLPRARIPVINLEQESTSPVSEMGMEDNLGLGDAIGALEFRPKKKNKKHYVASDSEAQKAFNLGYTSTLKKYKIETNKAEENDDEEDGREVPTSNHTTVEKEQGDVDAPERNMEDAVNQAPFFPTEATWYGRSQFNLSFPSSKQTEFHQYGVEMSFSKPTEWSIVRLLTFFTQTKLLFQELEAKGFHEVNAIYDNPIYMEQCSSCQSIEHEVSDCPTIPTMEERLIENHPNMSWNCGQEQFSSSQYSQSQQLMEDSPQQVSLVEQAIVNLSKILGDFIGDQKNINTQVNQMIDHVETSFNQKFDSLQTNLTQKIDNMQLSISKLISMHTVQEKGKLSSQPQQNLSGAHEIEETSEISAKNDEVKAIITLRSENKGWEQKENVKEQEKWKEVNEDDRSKENEIVKEEVKKKDMLLALPFPKALQSKKVVNNAPENFEVLKQVKVNIPLLDMIRQVPAYAKFLKDLCIINRGMHLKKKTFLIEQVSAIIQCKTPIKYKDPGCPTISVNIGNTFVKRALLDLGASVNLFHYSVYMQLRLGELKYTSITLSLADRSVKFPRGIIENVLIQIDNFYYSVDFVVLDTKQGTIGLNHVPIILGRSFLATTNALINCRSRVMQFTFGNMTIELNILHSCKKHGTKEEEELKETYLIELPMEEPVKEKVEDNFSKLGEVISNERIEVWRVNKEIQPLKLMKWSFSFKKLKTMKHGVHNNPKTMKKKLKEWHDQLIQKNKFKEGYFKPHIFPGKFKYQGVGPFIVCKPYPN</sequence>
<dbReference type="EMBL" id="AM481916">
    <property type="protein sequence ID" value="CAN79666.1"/>
    <property type="molecule type" value="Genomic_DNA"/>
</dbReference>
<proteinExistence type="predicted"/>
<feature type="compositionally biased region" description="Polar residues" evidence="1">
    <location>
        <begin position="501"/>
        <end position="510"/>
    </location>
</feature>
<reference evidence="2" key="1">
    <citation type="journal article" date="2007" name="PLoS ONE">
        <title>The first genome sequence of an elite grapevine cultivar (Pinot noir Vitis vinifera L.): coping with a highly heterozygous genome.</title>
        <authorList>
            <person name="Velasco R."/>
            <person name="Zharkikh A."/>
            <person name="Troggio M."/>
            <person name="Cartwright D.A."/>
            <person name="Cestaro A."/>
            <person name="Pruss D."/>
            <person name="Pindo M."/>
            <person name="FitzGerald L.M."/>
            <person name="Vezzulli S."/>
            <person name="Reid J."/>
            <person name="Malacarne G."/>
            <person name="Iliev D."/>
            <person name="Coppola G."/>
            <person name="Wardell B."/>
            <person name="Micheletti D."/>
            <person name="Macalma T."/>
            <person name="Facci M."/>
            <person name="Mitchell J.T."/>
            <person name="Perazzolli M."/>
            <person name="Eldredge G."/>
            <person name="Gatto P."/>
            <person name="Oyzerski R."/>
            <person name="Moretto M."/>
            <person name="Gutin N."/>
            <person name="Stefanini M."/>
            <person name="Chen Y."/>
            <person name="Segala C."/>
            <person name="Davenport C."/>
            <person name="Dematte L."/>
            <person name="Mraz A."/>
            <person name="Battilana J."/>
            <person name="Stormo K."/>
            <person name="Costa F."/>
            <person name="Tao Q."/>
            <person name="Si-Ammour A."/>
            <person name="Harkins T."/>
            <person name="Lackey A."/>
            <person name="Perbost C."/>
            <person name="Taillon B."/>
            <person name="Stella A."/>
            <person name="Solovyev V."/>
            <person name="Fawcett J.A."/>
            <person name="Sterck L."/>
            <person name="Vandepoele K."/>
            <person name="Grando S.M."/>
            <person name="Toppo S."/>
            <person name="Moser C."/>
            <person name="Lanchbury J."/>
            <person name="Bogden R."/>
            <person name="Skolnick M."/>
            <person name="Sgaramella V."/>
            <person name="Bhatnagar S.K."/>
            <person name="Fontana P."/>
            <person name="Gutin A."/>
            <person name="Van de Peer Y."/>
            <person name="Salamini F."/>
            <person name="Viola R."/>
        </authorList>
    </citation>
    <scope>NUCLEOTIDE SEQUENCE</scope>
</reference>
<gene>
    <name evidence="2" type="ORF">VITISV_038208</name>
</gene>
<dbReference type="InterPro" id="IPR021109">
    <property type="entry name" value="Peptidase_aspartic_dom_sf"/>
</dbReference>